<keyword evidence="3" id="KW-1185">Reference proteome</keyword>
<name>A0ABV4CEJ5_9PSEU</name>
<organism evidence="2 3">
    <name type="scientific">Saccharopolyspora cebuensis</name>
    <dbReference type="NCBI Taxonomy" id="418759"/>
    <lineage>
        <taxon>Bacteria</taxon>
        <taxon>Bacillati</taxon>
        <taxon>Actinomycetota</taxon>
        <taxon>Actinomycetes</taxon>
        <taxon>Pseudonocardiales</taxon>
        <taxon>Pseudonocardiaceae</taxon>
        <taxon>Saccharopolyspora</taxon>
    </lineage>
</organism>
<evidence type="ECO:0000313" key="2">
    <source>
        <dbReference type="EMBL" id="MEY8038502.1"/>
    </source>
</evidence>
<feature type="transmembrane region" description="Helical" evidence="1">
    <location>
        <begin position="77"/>
        <end position="100"/>
    </location>
</feature>
<dbReference type="EMBL" id="JBGEHV010000004">
    <property type="protein sequence ID" value="MEY8038502.1"/>
    <property type="molecule type" value="Genomic_DNA"/>
</dbReference>
<dbReference type="Proteomes" id="UP001564626">
    <property type="component" value="Unassembled WGS sequence"/>
</dbReference>
<proteinExistence type="predicted"/>
<dbReference type="RefSeq" id="WP_345367907.1">
    <property type="nucleotide sequence ID" value="NZ_BAABII010000020.1"/>
</dbReference>
<reference evidence="2 3" key="1">
    <citation type="submission" date="2024-08" db="EMBL/GenBank/DDBJ databases">
        <title>Genome mining of Saccharopolyspora cebuensis PGLac3 from Nigerian medicinal plant.</title>
        <authorList>
            <person name="Ezeobiora C.E."/>
            <person name="Igbokwe N.H."/>
            <person name="Amin D.H."/>
            <person name="Mendie U.E."/>
        </authorList>
    </citation>
    <scope>NUCLEOTIDE SEQUENCE [LARGE SCALE GENOMIC DNA]</scope>
    <source>
        <strain evidence="2 3">PGLac3</strain>
    </source>
</reference>
<gene>
    <name evidence="2" type="ORF">AB8O55_03770</name>
</gene>
<keyword evidence="1" id="KW-0812">Transmembrane</keyword>
<keyword evidence="1" id="KW-1133">Transmembrane helix</keyword>
<protein>
    <submittedName>
        <fullName evidence="2">Uncharacterized protein</fullName>
    </submittedName>
</protein>
<feature type="transmembrane region" description="Helical" evidence="1">
    <location>
        <begin position="6"/>
        <end position="26"/>
    </location>
</feature>
<accession>A0ABV4CEJ5</accession>
<evidence type="ECO:0000256" key="1">
    <source>
        <dbReference type="SAM" id="Phobius"/>
    </source>
</evidence>
<keyword evidence="1" id="KW-0472">Membrane</keyword>
<sequence length="129" mass="13961">MQADMASLVVVLVGAAVVFIDGRLIWRSGATYLEEVYSDSKVADSVNRLVAVLFHLVVLGLLAMISVTSSANTVESVVLRIGVVLLVTALAHGITILVLTRIRRKQRQQRIQEEIAVQTQKAAGPIDEP</sequence>
<feature type="transmembrane region" description="Helical" evidence="1">
    <location>
        <begin position="46"/>
        <end position="65"/>
    </location>
</feature>
<evidence type="ECO:0000313" key="3">
    <source>
        <dbReference type="Proteomes" id="UP001564626"/>
    </source>
</evidence>
<comment type="caution">
    <text evidence="2">The sequence shown here is derived from an EMBL/GenBank/DDBJ whole genome shotgun (WGS) entry which is preliminary data.</text>
</comment>